<gene>
    <name evidence="16" type="ORF">BPAG_LOCUS10862</name>
</gene>
<evidence type="ECO:0000259" key="15">
    <source>
        <dbReference type="PROSITE" id="PS50908"/>
    </source>
</evidence>
<dbReference type="Pfam" id="PF05773">
    <property type="entry name" value="RWD"/>
    <property type="match status" value="1"/>
</dbReference>
<dbReference type="SMART" id="SM00591">
    <property type="entry name" value="RWD"/>
    <property type="match status" value="1"/>
</dbReference>
<evidence type="ECO:0000256" key="10">
    <source>
        <dbReference type="PIRSR" id="PIRSR000660-1"/>
    </source>
</evidence>
<evidence type="ECO:0000256" key="11">
    <source>
        <dbReference type="PIRSR" id="PIRSR000660-2"/>
    </source>
</evidence>
<dbReference type="WBParaSite" id="BPAG_0001090001-mRNA-1">
    <property type="protein sequence ID" value="BPAG_0001090001-mRNA-1"/>
    <property type="gene ID" value="BPAG_0001090001"/>
</dbReference>
<evidence type="ECO:0000256" key="9">
    <source>
        <dbReference type="ARBA" id="ARBA00048679"/>
    </source>
</evidence>
<dbReference type="EC" id="2.7.11.1" evidence="1"/>
<dbReference type="InterPro" id="IPR017441">
    <property type="entry name" value="Protein_kinase_ATP_BS"/>
</dbReference>
<comment type="catalytic activity">
    <reaction evidence="9">
        <text>L-seryl-[protein] + ATP = O-phospho-L-seryl-[protein] + ADP + H(+)</text>
        <dbReference type="Rhea" id="RHEA:17989"/>
        <dbReference type="Rhea" id="RHEA-COMP:9863"/>
        <dbReference type="Rhea" id="RHEA-COMP:11604"/>
        <dbReference type="ChEBI" id="CHEBI:15378"/>
        <dbReference type="ChEBI" id="CHEBI:29999"/>
        <dbReference type="ChEBI" id="CHEBI:30616"/>
        <dbReference type="ChEBI" id="CHEBI:83421"/>
        <dbReference type="ChEBI" id="CHEBI:456216"/>
        <dbReference type="EC" id="2.7.11.1"/>
    </reaction>
</comment>
<dbReference type="PROSITE" id="PS00107">
    <property type="entry name" value="PROTEIN_KINASE_ATP"/>
    <property type="match status" value="1"/>
</dbReference>
<dbReference type="Gene3D" id="3.40.50.800">
    <property type="entry name" value="Anticodon-binding domain"/>
    <property type="match status" value="1"/>
</dbReference>
<dbReference type="STRING" id="6280.A0A0N4TQM1"/>
<dbReference type="GO" id="GO:0005524">
    <property type="term" value="F:ATP binding"/>
    <property type="evidence" value="ECO:0007669"/>
    <property type="project" value="UniProtKB-UniRule"/>
</dbReference>
<dbReference type="PANTHER" id="PTHR11042:SF136">
    <property type="entry name" value="EIF-2-ALPHA KINASE GCN2"/>
    <property type="match status" value="1"/>
</dbReference>
<evidence type="ECO:0000256" key="5">
    <source>
        <dbReference type="ARBA" id="ARBA00022777"/>
    </source>
</evidence>
<reference evidence="18" key="1">
    <citation type="submission" date="2016-04" db="UniProtKB">
        <authorList>
            <consortium name="WormBaseParasite"/>
        </authorList>
    </citation>
    <scope>IDENTIFICATION</scope>
</reference>
<feature type="domain" description="Protein kinase" evidence="14">
    <location>
        <begin position="559"/>
        <end position="967"/>
    </location>
</feature>
<feature type="binding site" evidence="11 12">
    <location>
        <position position="588"/>
    </location>
    <ligand>
        <name>ATP</name>
        <dbReference type="ChEBI" id="CHEBI:30616"/>
    </ligand>
</feature>
<comment type="catalytic activity">
    <reaction evidence="8">
        <text>L-threonyl-[protein] + ATP = O-phospho-L-threonyl-[protein] + ADP + H(+)</text>
        <dbReference type="Rhea" id="RHEA:46608"/>
        <dbReference type="Rhea" id="RHEA-COMP:11060"/>
        <dbReference type="Rhea" id="RHEA-COMP:11605"/>
        <dbReference type="ChEBI" id="CHEBI:15378"/>
        <dbReference type="ChEBI" id="CHEBI:30013"/>
        <dbReference type="ChEBI" id="CHEBI:30616"/>
        <dbReference type="ChEBI" id="CHEBI:61977"/>
        <dbReference type="ChEBI" id="CHEBI:456216"/>
        <dbReference type="EC" id="2.7.11.1"/>
    </reaction>
</comment>
<organism evidence="18">
    <name type="scientific">Brugia pahangi</name>
    <name type="common">Filarial nematode worm</name>
    <dbReference type="NCBI Taxonomy" id="6280"/>
    <lineage>
        <taxon>Eukaryota</taxon>
        <taxon>Metazoa</taxon>
        <taxon>Ecdysozoa</taxon>
        <taxon>Nematoda</taxon>
        <taxon>Chromadorea</taxon>
        <taxon>Rhabditida</taxon>
        <taxon>Spirurina</taxon>
        <taxon>Spiruromorpha</taxon>
        <taxon>Filarioidea</taxon>
        <taxon>Onchocercidae</taxon>
        <taxon>Brugia</taxon>
    </lineage>
</organism>
<proteinExistence type="inferred from homology"/>
<dbReference type="InterPro" id="IPR050339">
    <property type="entry name" value="CC_SR_Kinase"/>
</dbReference>
<dbReference type="EMBL" id="UZAD01013202">
    <property type="protein sequence ID" value="VDN92048.1"/>
    <property type="molecule type" value="Genomic_DNA"/>
</dbReference>
<feature type="region of interest" description="Disordered" evidence="13">
    <location>
        <begin position="730"/>
        <end position="756"/>
    </location>
</feature>
<dbReference type="InterPro" id="IPR006575">
    <property type="entry name" value="RWD_dom"/>
</dbReference>
<evidence type="ECO:0000259" key="14">
    <source>
        <dbReference type="PROSITE" id="PS50011"/>
    </source>
</evidence>
<accession>A0A0N4TQM1</accession>
<evidence type="ECO:0000313" key="17">
    <source>
        <dbReference type="Proteomes" id="UP000278627"/>
    </source>
</evidence>
<dbReference type="InterPro" id="IPR016255">
    <property type="entry name" value="Gcn2"/>
</dbReference>
<dbReference type="Gene3D" id="1.10.510.10">
    <property type="entry name" value="Transferase(Phosphotransferase) domain 1"/>
    <property type="match status" value="1"/>
</dbReference>
<comment type="similarity">
    <text evidence="7">Belongs to the protein kinase superfamily. Ser/Thr protein kinase family. GCN2 subfamily.</text>
</comment>
<evidence type="ECO:0000313" key="18">
    <source>
        <dbReference type="WBParaSite" id="BPAG_0001090001-mRNA-1"/>
    </source>
</evidence>
<reference evidence="16 17" key="2">
    <citation type="submission" date="2018-11" db="EMBL/GenBank/DDBJ databases">
        <authorList>
            <consortium name="Pathogen Informatics"/>
        </authorList>
    </citation>
    <scope>NUCLEOTIDE SEQUENCE [LARGE SCALE GENOMIC DNA]</scope>
</reference>
<dbReference type="GO" id="GO:0000077">
    <property type="term" value="P:DNA damage checkpoint signaling"/>
    <property type="evidence" value="ECO:0007669"/>
    <property type="project" value="InterPro"/>
</dbReference>
<dbReference type="PROSITE" id="PS50908">
    <property type="entry name" value="RWD"/>
    <property type="match status" value="1"/>
</dbReference>
<dbReference type="InterPro" id="IPR016135">
    <property type="entry name" value="UBQ-conjugating_enzyme/RWD"/>
</dbReference>
<dbReference type="GO" id="GO:0009893">
    <property type="term" value="P:positive regulation of metabolic process"/>
    <property type="evidence" value="ECO:0007669"/>
    <property type="project" value="UniProtKB-ARBA"/>
</dbReference>
<evidence type="ECO:0000256" key="8">
    <source>
        <dbReference type="ARBA" id="ARBA00047899"/>
    </source>
</evidence>
<evidence type="ECO:0000256" key="3">
    <source>
        <dbReference type="ARBA" id="ARBA00022679"/>
    </source>
</evidence>
<dbReference type="GO" id="GO:1990625">
    <property type="term" value="P:negative regulation of cytoplasmic translational initiation in response to stress"/>
    <property type="evidence" value="ECO:0007669"/>
    <property type="project" value="TreeGrafter"/>
</dbReference>
<feature type="domain" description="RWD" evidence="15">
    <location>
        <begin position="32"/>
        <end position="147"/>
    </location>
</feature>
<keyword evidence="17" id="KW-1185">Reference proteome</keyword>
<dbReference type="InterPro" id="IPR045864">
    <property type="entry name" value="aa-tRNA-synth_II/BPL/LPL"/>
</dbReference>
<dbReference type="Gene3D" id="3.30.200.20">
    <property type="entry name" value="Phosphorylase Kinase, domain 1"/>
    <property type="match status" value="1"/>
</dbReference>
<dbReference type="SUPFAM" id="SSF55681">
    <property type="entry name" value="Class II aaRS and biotin synthetases"/>
    <property type="match status" value="1"/>
</dbReference>
<dbReference type="PROSITE" id="PS50011">
    <property type="entry name" value="PROTEIN_KINASE_DOM"/>
    <property type="match status" value="1"/>
</dbReference>
<dbReference type="PANTHER" id="PTHR11042">
    <property type="entry name" value="EUKARYOTIC TRANSLATION INITIATION FACTOR 2-ALPHA KINASE EIF2-ALPHA KINASE -RELATED"/>
    <property type="match status" value="1"/>
</dbReference>
<dbReference type="Gene3D" id="3.30.930.10">
    <property type="entry name" value="Bira Bifunctional Protein, Domain 2"/>
    <property type="match status" value="1"/>
</dbReference>
<evidence type="ECO:0000256" key="12">
    <source>
        <dbReference type="PROSITE-ProRule" id="PRU10141"/>
    </source>
</evidence>
<dbReference type="SMART" id="SM00220">
    <property type="entry name" value="S_TKc"/>
    <property type="match status" value="1"/>
</dbReference>
<feature type="active site" description="Proton acceptor" evidence="10">
    <location>
        <position position="817"/>
    </location>
</feature>
<evidence type="ECO:0000313" key="16">
    <source>
        <dbReference type="EMBL" id="VDN92048.1"/>
    </source>
</evidence>
<dbReference type="InterPro" id="IPR008271">
    <property type="entry name" value="Ser/Thr_kinase_AS"/>
</dbReference>
<dbReference type="GO" id="GO:0005829">
    <property type="term" value="C:cytosol"/>
    <property type="evidence" value="ECO:0007669"/>
    <property type="project" value="TreeGrafter"/>
</dbReference>
<feature type="compositionally biased region" description="Acidic residues" evidence="13">
    <location>
        <begin position="730"/>
        <end position="741"/>
    </location>
</feature>
<dbReference type="PIRSF" id="PIRSF000660">
    <property type="entry name" value="Ser/Thr_PK_GCN2"/>
    <property type="match status" value="1"/>
</dbReference>
<keyword evidence="3" id="KW-0808">Transferase</keyword>
<dbReference type="GO" id="GO:0005634">
    <property type="term" value="C:nucleus"/>
    <property type="evidence" value="ECO:0007669"/>
    <property type="project" value="TreeGrafter"/>
</dbReference>
<dbReference type="InterPro" id="IPR036621">
    <property type="entry name" value="Anticodon-bd_dom_sf"/>
</dbReference>
<keyword evidence="5" id="KW-0418">Kinase</keyword>
<keyword evidence="4 11" id="KW-0547">Nucleotide-binding</keyword>
<sequence length="1654" mass="187559">MKSMEHRQYEQRSAAVGDIGGTLDDAKRRQRDERIVLESVYGEDFRDAAQNAWKIWQPLDVILHLKPVRSVSTTSGKIYVSLDLHVKCPKTYPLYGIPLIALENIQGISLRDIDKLKQMLDNKAASLKGNEIVLELCQVVQEFLYERNKPPEGSFFDGMLQQHAAVEHERRRQRVRSEQRDREDVVAFQKMHEEKLMWRKAEEGEPTTPVDDSSYETFSCIDGVQRRLTKMNDFRRRPNISPFCREWSAVDYATGHELFITEWTFAATAKTPISSLKPFITHFKQLEKKLKQISRISVTEPTLCSYEMLCVQKNKLTVSEINVWQALLHITFSDSGNISCGSHRMICINTVVSFKLQVNCSVIIGQNIDGNDRNLSSQIDIFETDKTLLVRLAVQLLDGLRFLHERNLGHFDLDLMSIWITGKRNFRLSDYFLRSLILDRYRIIKECIEMVGENIASGSSIDKLPHNDLASLGNIFSKFRGLPAVANDPDFSKNLESFVKACRNTKILKILMEHPFLHQGICSEEEVVRLFSDDLFQSLIDVEKEGFQQIAHSRLRNEFIFIEMLGKGGFGDVMLAKNKLDGNDYAIKRIPLDPKDERFSRKVTREAKLFSKLNHPNVVRYYSAWIEQASTVTREAGPESSSSEVNVNSGQKVGTEDSLVPMQIKNNEKVAKRLAVDTTAEWSTSFQVASMYELDSVSEEQCKEPVRTLFSPTGLSTVENSDFEVLFEDEGDNEDSSDENVDTPSNRTLPSGTTARNSSTLSLRILFIQMEYCEKSTLRNLIDSSKLLKNPRQIWRLFREILLGLQYIHQEGMIHRDIKPMNVLIDGSDHAKIGDFGLATRDIMSKNLSSLNESDMNFSMTKDIGTALYIAPELLSTAGESIDYTTKIDVYSLGIVLFEMFYRPLLPGMERIAVIKNLRGSGHFPSDFGTGMLEIHQKAAKKLIKWMLEIQPDDRPSVQILLESDRIPVAEIEENDFQKMFCQAIRSRGRLHHWIIDTLIANPVLPAADYLYDRGICSADRLSLPRLRAVESLRNRLCRICSTHAFIPLDMHSITPFNAKNAPEMTNSKSRACRFVDENGISVMLPYDLRRAFARYCVRNGVNRLKRYDCGKVFGRPDAAGKTSTFLNIMCSSVYEQIFAGSEMYYVSIVSMHPIERIEFAIDAVGPISSSQMLTADILCITVETVHQLDCISSHKWEIRIGHRDLIIAAILYLGFGDFSTQNKILNILYAIATSNKMLNREQKIERLRAGTEMSFSQANSLLNVLEGDDCTLEALVARTECLVNCRDDRVQKHSKKALSDLTNLAILLKCFIDDMTEHILFDGTLCYRPHTYCSGLMFQLRVLVLHKQTIRPVIIGAGGRYDTLLDDERHAQDLIPPTPLCAVGCSLSLDILAHFCCTNKPDFGSVCGQALVCSVSDQFLKTTANLVKQMWSCGIQTDVLHDPVAPMQITELIEHCNETHIEMLLVVYGEDEVLTRIGGVDLGKLTFDEMLSKFEVYQNDVSFVEAFPHLSNITSTVRHSLNTLPVAATPASLNVRYALTEKPAAHVRKRNETQIRACLQKVVIALAPQTVVEVVVTEISVDAIRLLATLIDRNFTVDELLSAFTAAAKQLSKFKREFKRIEEVIEPFFQLKNTSPIVLYSKQDCNGYYKLIL</sequence>
<dbReference type="FunFam" id="3.10.110.10:FF:000050">
    <property type="entry name" value="eIF-2-alpha kinase GCN2"/>
    <property type="match status" value="1"/>
</dbReference>
<dbReference type="SUPFAM" id="SSF56112">
    <property type="entry name" value="Protein kinase-like (PK-like)"/>
    <property type="match status" value="2"/>
</dbReference>
<evidence type="ECO:0000256" key="7">
    <source>
        <dbReference type="ARBA" id="ARBA00037982"/>
    </source>
</evidence>
<keyword evidence="6 11" id="KW-0067">ATP-binding</keyword>
<evidence type="ECO:0000256" key="13">
    <source>
        <dbReference type="SAM" id="MobiDB-lite"/>
    </source>
</evidence>
<dbReference type="GO" id="GO:0004694">
    <property type="term" value="F:eukaryotic translation initiation factor 2alpha kinase activity"/>
    <property type="evidence" value="ECO:0007669"/>
    <property type="project" value="InterPro"/>
</dbReference>
<evidence type="ECO:0000256" key="4">
    <source>
        <dbReference type="ARBA" id="ARBA00022741"/>
    </source>
</evidence>
<dbReference type="CDD" id="cd23823">
    <property type="entry name" value="RWD_GCN2"/>
    <property type="match status" value="1"/>
</dbReference>
<dbReference type="PROSITE" id="PS00108">
    <property type="entry name" value="PROTEIN_KINASE_ST"/>
    <property type="match status" value="1"/>
</dbReference>
<dbReference type="InterPro" id="IPR011009">
    <property type="entry name" value="Kinase-like_dom_sf"/>
</dbReference>
<feature type="compositionally biased region" description="Polar residues" evidence="13">
    <location>
        <begin position="742"/>
        <end position="756"/>
    </location>
</feature>
<dbReference type="InterPro" id="IPR000719">
    <property type="entry name" value="Prot_kinase_dom"/>
</dbReference>
<keyword evidence="2" id="KW-0723">Serine/threonine-protein kinase</keyword>
<evidence type="ECO:0000256" key="6">
    <source>
        <dbReference type="ARBA" id="ARBA00022840"/>
    </source>
</evidence>
<dbReference type="Gene3D" id="3.10.110.10">
    <property type="entry name" value="Ubiquitin Conjugating Enzyme"/>
    <property type="match status" value="1"/>
</dbReference>
<dbReference type="SUPFAM" id="SSF54495">
    <property type="entry name" value="UBC-like"/>
    <property type="match status" value="1"/>
</dbReference>
<dbReference type="Pfam" id="PF00069">
    <property type="entry name" value="Pkinase"/>
    <property type="match status" value="2"/>
</dbReference>
<evidence type="ECO:0000256" key="1">
    <source>
        <dbReference type="ARBA" id="ARBA00012513"/>
    </source>
</evidence>
<name>A0A0N4TQM1_BRUPA</name>
<protein>
    <recommendedName>
        <fullName evidence="1">non-specific serine/threonine protein kinase</fullName>
        <ecNumber evidence="1">2.7.11.1</ecNumber>
    </recommendedName>
</protein>
<feature type="binding site" evidence="11">
    <location>
        <begin position="565"/>
        <end position="573"/>
    </location>
    <ligand>
        <name>ATP</name>
        <dbReference type="ChEBI" id="CHEBI:30616"/>
    </ligand>
</feature>
<dbReference type="Proteomes" id="UP000278627">
    <property type="component" value="Unassembled WGS sequence"/>
</dbReference>
<evidence type="ECO:0000256" key="2">
    <source>
        <dbReference type="ARBA" id="ARBA00022527"/>
    </source>
</evidence>